<protein>
    <recommendedName>
        <fullName evidence="5">Energy transducer TonB</fullName>
    </recommendedName>
</protein>
<keyword evidence="2" id="KW-1133">Transmembrane helix</keyword>
<dbReference type="EMBL" id="JADGIK010000001">
    <property type="protein sequence ID" value="MBF0596265.1"/>
    <property type="molecule type" value="Genomic_DNA"/>
</dbReference>
<accession>A0A8J7FLI8</accession>
<feature type="region of interest" description="Disordered" evidence="1">
    <location>
        <begin position="143"/>
        <end position="166"/>
    </location>
</feature>
<comment type="caution">
    <text evidence="3">The sequence shown here is derived from an EMBL/GenBank/DDBJ whole genome shotgun (WGS) entry which is preliminary data.</text>
</comment>
<evidence type="ECO:0000313" key="3">
    <source>
        <dbReference type="EMBL" id="MBF0596265.1"/>
    </source>
</evidence>
<proteinExistence type="predicted"/>
<name>A0A8J7FLI8_9FLAO</name>
<evidence type="ECO:0000313" key="4">
    <source>
        <dbReference type="Proteomes" id="UP000608754"/>
    </source>
</evidence>
<evidence type="ECO:0000256" key="2">
    <source>
        <dbReference type="SAM" id="Phobius"/>
    </source>
</evidence>
<keyword evidence="2" id="KW-0812">Transmembrane</keyword>
<keyword evidence="2" id="KW-0472">Membrane</keyword>
<evidence type="ECO:0000256" key="1">
    <source>
        <dbReference type="SAM" id="MobiDB-lite"/>
    </source>
</evidence>
<organism evidence="3 4">
    <name type="scientific">Faecalibacter rhinopitheci</name>
    <dbReference type="NCBI Taxonomy" id="2779678"/>
    <lineage>
        <taxon>Bacteria</taxon>
        <taxon>Pseudomonadati</taxon>
        <taxon>Bacteroidota</taxon>
        <taxon>Flavobacteriia</taxon>
        <taxon>Flavobacteriales</taxon>
        <taxon>Weeksellaceae</taxon>
        <taxon>Faecalibacter</taxon>
    </lineage>
</organism>
<evidence type="ECO:0008006" key="5">
    <source>
        <dbReference type="Google" id="ProtNLM"/>
    </source>
</evidence>
<feature type="transmembrane region" description="Helical" evidence="2">
    <location>
        <begin position="34"/>
        <end position="52"/>
    </location>
</feature>
<reference evidence="3" key="1">
    <citation type="submission" date="2020-10" db="EMBL/GenBank/DDBJ databases">
        <authorList>
            <person name="Lu T."/>
            <person name="Wang Q."/>
            <person name="Han X."/>
        </authorList>
    </citation>
    <scope>NUCLEOTIDE SEQUENCE</scope>
    <source>
        <strain evidence="3">WQ 117</strain>
    </source>
</reference>
<gene>
    <name evidence="3" type="ORF">IM532_02100</name>
</gene>
<sequence length="315" mass="34803">MENKKFLDILFENRNKAYGAYELRTTENRTLMKALFVGFGIVTLGMGGIVYSNKMDSINYSKPAIDKGVTIDMTKILPPVEKEKIVEPPIKEQKQEKRLQLDTKQIKEVIPTPTIQPKVQETILDREKTKEADLGAENREGTLISNNQIGGGDVSEGDKNVSGKQNTDAITKGADVKATVENRRAITASKAKVMAIFPGCEKEAKNGNEALTKCMSEKLSNELAYNLEDYNTIAEKENIKNAVAKMQFIVSKNGEITEVKSASGSDATLGKEAKKALDKINKDLKKKGKLIKPAKFEDGTNADLIFSIPVRFQQL</sequence>
<dbReference type="AlphaFoldDB" id="A0A8J7FLI8"/>
<keyword evidence="4" id="KW-1185">Reference proteome</keyword>
<dbReference type="RefSeq" id="WP_194181791.1">
    <property type="nucleotide sequence ID" value="NZ_JADGIK010000001.1"/>
</dbReference>
<dbReference type="Proteomes" id="UP000608754">
    <property type="component" value="Unassembled WGS sequence"/>
</dbReference>